<evidence type="ECO:0000313" key="3">
    <source>
        <dbReference type="Proteomes" id="UP000568839"/>
    </source>
</evidence>
<organism evidence="2 3">
    <name type="scientific">Geomicrobium halophilum</name>
    <dbReference type="NCBI Taxonomy" id="549000"/>
    <lineage>
        <taxon>Bacteria</taxon>
        <taxon>Bacillati</taxon>
        <taxon>Bacillota</taxon>
        <taxon>Bacilli</taxon>
        <taxon>Bacillales</taxon>
        <taxon>Geomicrobium</taxon>
    </lineage>
</organism>
<gene>
    <name evidence="2" type="ORF">HNR44_003089</name>
</gene>
<accession>A0A841Q0X2</accession>
<comment type="caution">
    <text evidence="2">The sequence shown here is derived from an EMBL/GenBank/DDBJ whole genome shotgun (WGS) entry which is preliminary data.</text>
</comment>
<protein>
    <submittedName>
        <fullName evidence="2">Uncharacterized protein</fullName>
    </submittedName>
</protein>
<dbReference type="Proteomes" id="UP000568839">
    <property type="component" value="Unassembled WGS sequence"/>
</dbReference>
<name>A0A841Q0X2_9BACL</name>
<evidence type="ECO:0000313" key="2">
    <source>
        <dbReference type="EMBL" id="MBB6451095.1"/>
    </source>
</evidence>
<feature type="region of interest" description="Disordered" evidence="1">
    <location>
        <begin position="1"/>
        <end position="25"/>
    </location>
</feature>
<dbReference type="AlphaFoldDB" id="A0A841Q0X2"/>
<keyword evidence="3" id="KW-1185">Reference proteome</keyword>
<dbReference type="EMBL" id="JACHHJ010000005">
    <property type="protein sequence ID" value="MBB6451095.1"/>
    <property type="molecule type" value="Genomic_DNA"/>
</dbReference>
<dbReference type="RefSeq" id="WP_184405166.1">
    <property type="nucleotide sequence ID" value="NZ_JACHHJ010000005.1"/>
</dbReference>
<proteinExistence type="predicted"/>
<evidence type="ECO:0000256" key="1">
    <source>
        <dbReference type="SAM" id="MobiDB-lite"/>
    </source>
</evidence>
<sequence>MHGVRQAQPRYQALIDDPDTPEDVREEAKQKLDKITDSLKYYAFLELLVDKFQSGELFDMLLDEEGRTK</sequence>
<reference evidence="2 3" key="1">
    <citation type="submission" date="2020-08" db="EMBL/GenBank/DDBJ databases">
        <title>Genomic Encyclopedia of Type Strains, Phase IV (KMG-IV): sequencing the most valuable type-strain genomes for metagenomic binning, comparative biology and taxonomic classification.</title>
        <authorList>
            <person name="Goeker M."/>
        </authorList>
    </citation>
    <scope>NUCLEOTIDE SEQUENCE [LARGE SCALE GENOMIC DNA]</scope>
    <source>
        <strain evidence="2 3">DSM 21769</strain>
    </source>
</reference>